<evidence type="ECO:0000256" key="11">
    <source>
        <dbReference type="ARBA" id="ARBA00023136"/>
    </source>
</evidence>
<dbReference type="NCBIfam" id="TIGR00933">
    <property type="entry name" value="2a38"/>
    <property type="match status" value="1"/>
</dbReference>
<comment type="function">
    <text evidence="12">Low-affinity potassium transport system. Interacts with Trk system potassium uptake protein TrkA.</text>
</comment>
<dbReference type="Proteomes" id="UP000254620">
    <property type="component" value="Unassembled WGS sequence"/>
</dbReference>
<evidence type="ECO:0000256" key="2">
    <source>
        <dbReference type="ARBA" id="ARBA00009137"/>
    </source>
</evidence>
<dbReference type="Pfam" id="PF02386">
    <property type="entry name" value="TrkH"/>
    <property type="match status" value="1"/>
</dbReference>
<dbReference type="EMBL" id="UFSW01000001">
    <property type="protein sequence ID" value="SUU96886.1"/>
    <property type="molecule type" value="Genomic_DNA"/>
</dbReference>
<evidence type="ECO:0000256" key="7">
    <source>
        <dbReference type="ARBA" id="ARBA00022692"/>
    </source>
</evidence>
<gene>
    <name evidence="13" type="primary">trkG</name>
    <name evidence="13" type="ORF">NCTC10926_00231</name>
</gene>
<evidence type="ECO:0000256" key="3">
    <source>
        <dbReference type="ARBA" id="ARBA00022448"/>
    </source>
</evidence>
<proteinExistence type="inferred from homology"/>
<keyword evidence="11 12" id="KW-0472">Membrane</keyword>
<dbReference type="RefSeq" id="WP_046098092.1">
    <property type="nucleotide sequence ID" value="NZ_LAEN01000025.1"/>
</dbReference>
<dbReference type="STRING" id="728.VY92_00815"/>
<organism evidence="13 14">
    <name type="scientific">Avibacterium paragallinarum</name>
    <name type="common">Haemophilus gallinarum</name>
    <dbReference type="NCBI Taxonomy" id="728"/>
    <lineage>
        <taxon>Bacteria</taxon>
        <taxon>Pseudomonadati</taxon>
        <taxon>Pseudomonadota</taxon>
        <taxon>Gammaproteobacteria</taxon>
        <taxon>Pasteurellales</taxon>
        <taxon>Pasteurellaceae</taxon>
        <taxon>Avibacterium</taxon>
    </lineage>
</organism>
<dbReference type="PANTHER" id="PTHR32024:SF2">
    <property type="entry name" value="TRK SYSTEM POTASSIUM UPTAKE PROTEIN TRKG-RELATED"/>
    <property type="match status" value="1"/>
</dbReference>
<dbReference type="GO" id="GO:0015379">
    <property type="term" value="F:potassium:chloride symporter activity"/>
    <property type="evidence" value="ECO:0007669"/>
    <property type="project" value="InterPro"/>
</dbReference>
<evidence type="ECO:0000313" key="14">
    <source>
        <dbReference type="Proteomes" id="UP000254620"/>
    </source>
</evidence>
<dbReference type="PIRSF" id="PIRSF006247">
    <property type="entry name" value="TrkH"/>
    <property type="match status" value="1"/>
</dbReference>
<evidence type="ECO:0000256" key="8">
    <source>
        <dbReference type="ARBA" id="ARBA00022958"/>
    </source>
</evidence>
<dbReference type="InterPro" id="IPR004772">
    <property type="entry name" value="TrkH"/>
</dbReference>
<evidence type="ECO:0000256" key="5">
    <source>
        <dbReference type="ARBA" id="ARBA00022519"/>
    </source>
</evidence>
<keyword evidence="10 12" id="KW-0406">Ion transport</keyword>
<dbReference type="PANTHER" id="PTHR32024">
    <property type="entry name" value="TRK SYSTEM POTASSIUM UPTAKE PROTEIN TRKG-RELATED"/>
    <property type="match status" value="1"/>
</dbReference>
<evidence type="ECO:0000256" key="6">
    <source>
        <dbReference type="ARBA" id="ARBA00022538"/>
    </source>
</evidence>
<reference evidence="13 14" key="1">
    <citation type="submission" date="2018-06" db="EMBL/GenBank/DDBJ databases">
        <authorList>
            <consortium name="Pathogen Informatics"/>
            <person name="Doyle S."/>
        </authorList>
    </citation>
    <scope>NUCLEOTIDE SEQUENCE [LARGE SCALE GENOMIC DNA]</scope>
    <source>
        <strain evidence="13 14">NCTC10926</strain>
    </source>
</reference>
<evidence type="ECO:0000256" key="12">
    <source>
        <dbReference type="PIRNR" id="PIRNR006247"/>
    </source>
</evidence>
<name>A0A0F5F0W2_AVIPA</name>
<comment type="similarity">
    <text evidence="2 12">Belongs to the TrkH potassium transport family.</text>
</comment>
<dbReference type="AlphaFoldDB" id="A0A0F5F0W2"/>
<dbReference type="InterPro" id="IPR003445">
    <property type="entry name" value="Cat_transpt"/>
</dbReference>
<keyword evidence="8 12" id="KW-0630">Potassium</keyword>
<evidence type="ECO:0000313" key="13">
    <source>
        <dbReference type="EMBL" id="SUU96886.1"/>
    </source>
</evidence>
<sequence length="487" mass="53757">MHILSIFRIIGILVMCFSATMLVPAFVALIYGDGGGKAFLQAFLSSFLFGTLLWRACHQHKQELRSREGFLIVVVFWVLLSLLAVIPFLLFDELSMSFADAVFETFSAITTTGATVMSGLDNLPKSILFYRQFLQWIGGMGLIVLVVAVIPILGIGGTQLYRIESSGPLKDQKNLPRIAEVAKLLWLLYCLLTVISTLGYWWAGMSFFDALCHSFSTVSNGGMSTHDANLGYFKDSKIYFLAAIFMLAAGCNFGLHIMAFTHFKHQSVLKTYWQDPEFRFFCLIQGGFILIMSFGLYLSYQDLSLVDAFAQGSAQLSSMSMTSGYTLFDINQLPPFLGMLLVISAVLGGCAGSTSGGLKMIRVLVIWLQFKRELKYLIHPNLVVPIKLGDNLLSINVIERIWAFLIAFFLTYWLCVFAAILCGMGAFDAMGAVFATLSNAGPGLGVVSSSFANVPDNAKYVFSFAMVAGRLEIFSLLVLFSPAFWRA</sequence>
<keyword evidence="3 12" id="KW-0813">Transport</keyword>
<keyword evidence="9" id="KW-1133">Transmembrane helix</keyword>
<dbReference type="GO" id="GO:0005886">
    <property type="term" value="C:plasma membrane"/>
    <property type="evidence" value="ECO:0007669"/>
    <property type="project" value="UniProtKB-SubCell"/>
</dbReference>
<evidence type="ECO:0000256" key="9">
    <source>
        <dbReference type="ARBA" id="ARBA00022989"/>
    </source>
</evidence>
<keyword evidence="5 12" id="KW-0997">Cell inner membrane</keyword>
<dbReference type="eggNOG" id="COG0168">
    <property type="taxonomic scope" value="Bacteria"/>
</dbReference>
<protein>
    <recommendedName>
        <fullName evidence="12">Trk system potassium uptake protein</fullName>
    </recommendedName>
</protein>
<comment type="subcellular location">
    <subcellularLocation>
        <location evidence="1 12">Cell inner membrane</location>
        <topology evidence="1 12">Multi-pass membrane protein</topology>
    </subcellularLocation>
</comment>
<keyword evidence="6 12" id="KW-0633">Potassium transport</keyword>
<evidence type="ECO:0000256" key="1">
    <source>
        <dbReference type="ARBA" id="ARBA00004429"/>
    </source>
</evidence>
<evidence type="ECO:0000256" key="10">
    <source>
        <dbReference type="ARBA" id="ARBA00023065"/>
    </source>
</evidence>
<keyword evidence="7" id="KW-0812">Transmembrane</keyword>
<keyword evidence="4 12" id="KW-1003">Cell membrane</keyword>
<evidence type="ECO:0000256" key="4">
    <source>
        <dbReference type="ARBA" id="ARBA00022475"/>
    </source>
</evidence>
<accession>A0A0F5F0W2</accession>